<evidence type="ECO:0000256" key="1">
    <source>
        <dbReference type="SAM" id="SignalP"/>
    </source>
</evidence>
<gene>
    <name evidence="2" type="ORF">TCIL3000_7_3510</name>
</gene>
<sequence length="121" mass="13672">MCVTKRDLLLFFLCHGSCVEELKKEAGATESQFNFLHRCIVVFYSGFAKTGVCEKTIYTKGLFHYEHNHLFLILPKTQLLSSTVTHALSIHALVKGEENEGDIVLRITMKPCGVFSFFLPS</sequence>
<evidence type="ECO:0008006" key="3">
    <source>
        <dbReference type="Google" id="ProtNLM"/>
    </source>
</evidence>
<protein>
    <recommendedName>
        <fullName evidence="3">T. congolense-specific, cell surface-expressed gene family</fullName>
    </recommendedName>
</protein>
<keyword evidence="1" id="KW-0732">Signal</keyword>
<reference evidence="2" key="1">
    <citation type="journal article" date="2012" name="Proc. Natl. Acad. Sci. U.S.A.">
        <title>Antigenic diversity is generated by distinct evolutionary mechanisms in African trypanosome species.</title>
        <authorList>
            <person name="Jackson A.P."/>
            <person name="Berry A."/>
            <person name="Aslett M."/>
            <person name="Allison H.C."/>
            <person name="Burton P."/>
            <person name="Vavrova-Anderson J."/>
            <person name="Brown R."/>
            <person name="Browne H."/>
            <person name="Corton N."/>
            <person name="Hauser H."/>
            <person name="Gamble J."/>
            <person name="Gilderthorp R."/>
            <person name="Marcello L."/>
            <person name="McQuillan J."/>
            <person name="Otto T.D."/>
            <person name="Quail M.A."/>
            <person name="Sanders M.J."/>
            <person name="van Tonder A."/>
            <person name="Ginger M.L."/>
            <person name="Field M.C."/>
            <person name="Barry J.D."/>
            <person name="Hertz-Fowler C."/>
            <person name="Berriman M."/>
        </authorList>
    </citation>
    <scope>NUCLEOTIDE SEQUENCE</scope>
    <source>
        <strain evidence="2">IL3000</strain>
    </source>
</reference>
<dbReference type="EMBL" id="HE575320">
    <property type="protein sequence ID" value="CCC91537.1"/>
    <property type="molecule type" value="Genomic_DNA"/>
</dbReference>
<evidence type="ECO:0000313" key="2">
    <source>
        <dbReference type="EMBL" id="CCC91537.1"/>
    </source>
</evidence>
<accession>G0UQ76</accession>
<proteinExistence type="predicted"/>
<dbReference type="AlphaFoldDB" id="G0UQ76"/>
<name>G0UQ76_TRYCI</name>
<feature type="chain" id="PRO_5003410679" description="T. congolense-specific, cell surface-expressed gene family" evidence="1">
    <location>
        <begin position="19"/>
        <end position="121"/>
    </location>
</feature>
<feature type="signal peptide" evidence="1">
    <location>
        <begin position="1"/>
        <end position="18"/>
    </location>
</feature>
<organism evidence="2">
    <name type="scientific">Trypanosoma congolense (strain IL3000)</name>
    <dbReference type="NCBI Taxonomy" id="1068625"/>
    <lineage>
        <taxon>Eukaryota</taxon>
        <taxon>Discoba</taxon>
        <taxon>Euglenozoa</taxon>
        <taxon>Kinetoplastea</taxon>
        <taxon>Metakinetoplastina</taxon>
        <taxon>Trypanosomatida</taxon>
        <taxon>Trypanosomatidae</taxon>
        <taxon>Trypanosoma</taxon>
        <taxon>Nannomonas</taxon>
    </lineage>
</organism>